<dbReference type="SUPFAM" id="SSF48208">
    <property type="entry name" value="Six-hairpin glycosidases"/>
    <property type="match status" value="1"/>
</dbReference>
<evidence type="ECO:0000256" key="5">
    <source>
        <dbReference type="ARBA" id="ARBA00022801"/>
    </source>
</evidence>
<dbReference type="PANTHER" id="PTHR31616:SF0">
    <property type="entry name" value="GLUCAN 1,4-ALPHA-GLUCOSIDASE"/>
    <property type="match status" value="1"/>
</dbReference>
<evidence type="ECO:0000256" key="3">
    <source>
        <dbReference type="ARBA" id="ARBA00012757"/>
    </source>
</evidence>
<evidence type="ECO:0000256" key="4">
    <source>
        <dbReference type="ARBA" id="ARBA00019905"/>
    </source>
</evidence>
<dbReference type="Gene3D" id="1.50.10.10">
    <property type="match status" value="1"/>
</dbReference>
<keyword evidence="7" id="KW-0326">Glycosidase</keyword>
<dbReference type="InterPro" id="IPR011613">
    <property type="entry name" value="GH15-like"/>
</dbReference>
<dbReference type="Pfam" id="PF00723">
    <property type="entry name" value="Glyco_hydro_15"/>
    <property type="match status" value="1"/>
</dbReference>
<evidence type="ECO:0000313" key="15">
    <source>
        <dbReference type="Proteomes" id="UP000280188"/>
    </source>
</evidence>
<evidence type="ECO:0000256" key="7">
    <source>
        <dbReference type="ARBA" id="ARBA00023295"/>
    </source>
</evidence>
<dbReference type="GO" id="GO:0005993">
    <property type="term" value="P:trehalose catabolic process"/>
    <property type="evidence" value="ECO:0007669"/>
    <property type="project" value="UniProtKB-ARBA"/>
</dbReference>
<evidence type="ECO:0000256" key="2">
    <source>
        <dbReference type="ARBA" id="ARBA00006188"/>
    </source>
</evidence>
<dbReference type="PANTHER" id="PTHR31616">
    <property type="entry name" value="TREHALASE"/>
    <property type="match status" value="1"/>
</dbReference>
<accession>A0A2Z6IH23</accession>
<evidence type="ECO:0000313" key="14">
    <source>
        <dbReference type="EMBL" id="BBF63847.1"/>
    </source>
</evidence>
<evidence type="ECO:0000256" key="11">
    <source>
        <dbReference type="ARBA" id="ARBA00060615"/>
    </source>
</evidence>
<evidence type="ECO:0000256" key="6">
    <source>
        <dbReference type="ARBA" id="ARBA00023277"/>
    </source>
</evidence>
<evidence type="ECO:0000256" key="1">
    <source>
        <dbReference type="ARBA" id="ARBA00001576"/>
    </source>
</evidence>
<evidence type="ECO:0000256" key="10">
    <source>
        <dbReference type="ARBA" id="ARBA00053030"/>
    </source>
</evidence>
<keyword evidence="15" id="KW-1185">Reference proteome</keyword>
<organism evidence="14 15">
    <name type="scientific">Acidithiobacillus ferridurans</name>
    <dbReference type="NCBI Taxonomy" id="1232575"/>
    <lineage>
        <taxon>Bacteria</taxon>
        <taxon>Pseudomonadati</taxon>
        <taxon>Pseudomonadota</taxon>
        <taxon>Acidithiobacillia</taxon>
        <taxon>Acidithiobacillales</taxon>
        <taxon>Acidithiobacillaceae</taxon>
        <taxon>Acidithiobacillus</taxon>
    </lineage>
</organism>
<dbReference type="KEGG" id="afj:AFERRID_00650"/>
<dbReference type="InterPro" id="IPR012341">
    <property type="entry name" value="6hp_glycosidase-like_sf"/>
</dbReference>
<dbReference type="InterPro" id="IPR045582">
    <property type="entry name" value="Trehalase-like_N"/>
</dbReference>
<proteinExistence type="inferred from homology"/>
<reference evidence="15" key="1">
    <citation type="journal article" date="2018" name="Microbiol. Resour. Announc.">
        <title>Complete Genome Sequence of Acidithiobacillus ferridurans JCM 18981.</title>
        <authorList>
            <person name="Miyauchi T."/>
            <person name="Kouzuma A."/>
            <person name="Abe T."/>
            <person name="Watanabe K."/>
        </authorList>
    </citation>
    <scope>NUCLEOTIDE SEQUENCE [LARGE SCALE GENOMIC DNA]</scope>
    <source>
        <strain evidence="15">ATCC 33020 / DSM 29468 / JCM 18981 / 11Fe</strain>
    </source>
</reference>
<evidence type="ECO:0000256" key="8">
    <source>
        <dbReference type="ARBA" id="ARBA00030473"/>
    </source>
</evidence>
<dbReference type="FunFam" id="1.50.10.10:FF:000005">
    <property type="entry name" value="Glycosyl hydrolase, glucoamylase"/>
    <property type="match status" value="1"/>
</dbReference>
<dbReference type="EMBL" id="AP018795">
    <property type="protein sequence ID" value="BBF63847.1"/>
    <property type="molecule type" value="Genomic_DNA"/>
</dbReference>
<evidence type="ECO:0000259" key="13">
    <source>
        <dbReference type="Pfam" id="PF19291"/>
    </source>
</evidence>
<comment type="catalytic activity">
    <reaction evidence="1">
        <text>alpha,alpha-trehalose + H2O = alpha-D-glucose + beta-D-glucose</text>
        <dbReference type="Rhea" id="RHEA:32675"/>
        <dbReference type="ChEBI" id="CHEBI:15377"/>
        <dbReference type="ChEBI" id="CHEBI:15903"/>
        <dbReference type="ChEBI" id="CHEBI:16551"/>
        <dbReference type="ChEBI" id="CHEBI:17925"/>
        <dbReference type="EC" id="3.2.1.28"/>
    </reaction>
</comment>
<dbReference type="RefSeq" id="WP_126604120.1">
    <property type="nucleotide sequence ID" value="NZ_AP018795.1"/>
</dbReference>
<evidence type="ECO:0000259" key="12">
    <source>
        <dbReference type="Pfam" id="PF00723"/>
    </source>
</evidence>
<protein>
    <recommendedName>
        <fullName evidence="4">Trehalase</fullName>
        <ecNumber evidence="3">3.2.1.28</ecNumber>
    </recommendedName>
    <alternativeName>
        <fullName evidence="8">Alpha,alpha-trehalase</fullName>
    </alternativeName>
    <alternativeName>
        <fullName evidence="9">Alpha,alpha-trehalose glucohydrolase</fullName>
    </alternativeName>
</protein>
<evidence type="ECO:0000256" key="9">
    <source>
        <dbReference type="ARBA" id="ARBA00031637"/>
    </source>
</evidence>
<name>A0A2Z6IH23_ACIFI</name>
<comment type="cofactor">
    <cofactor evidence="10">
        <name>phosphate</name>
        <dbReference type="ChEBI" id="CHEBI:43474"/>
    </cofactor>
</comment>
<feature type="domain" description="GH15-like" evidence="12">
    <location>
        <begin position="216"/>
        <end position="580"/>
    </location>
</feature>
<comment type="similarity">
    <text evidence="2">Belongs to the glycosyl hydrolase 15 family.</text>
</comment>
<dbReference type="Proteomes" id="UP000280188">
    <property type="component" value="Chromosome"/>
</dbReference>
<dbReference type="GO" id="GO:0004555">
    <property type="term" value="F:alpha,alpha-trehalase activity"/>
    <property type="evidence" value="ECO:0007669"/>
    <property type="project" value="UniProtKB-EC"/>
</dbReference>
<keyword evidence="6" id="KW-0119">Carbohydrate metabolism</keyword>
<dbReference type="Pfam" id="PF19291">
    <property type="entry name" value="TREH_N"/>
    <property type="match status" value="1"/>
</dbReference>
<gene>
    <name evidence="14" type="ORF">AFERRID_00650</name>
</gene>
<feature type="domain" description="Trehalase-like N-terminal" evidence="13">
    <location>
        <begin position="3"/>
        <end position="193"/>
    </location>
</feature>
<dbReference type="AlphaFoldDB" id="A0A2Z6IH23"/>
<dbReference type="InterPro" id="IPR008928">
    <property type="entry name" value="6-hairpin_glycosidase_sf"/>
</dbReference>
<sequence>MSLPIEDYALIGDCHTAALVGSDGSIDWLCFPRFDSGACFAALLGEPEHGRWLIAPVAEVRNIRRKYRPGTLILETDFEADAGAVRIIDFMSLSEDRWDVLRIVEGLRGRVAMRMELIIRFDYGSIMPWVQRSGDTLLATAGPDRLELRSEVAVHGENMKTMAEFHVSKGERINFALNYRPSYEAAQSTIDPEQELVATENEWRKWSKRCTYQGRWRDAVLRSLITLKALTYAPTGGIIAAPTTSLPEQHGGVRNWDYRYCWLRDATFTLNALLLAGYHEEAVAWREWLLRAIAGSPESLQTLYSVTGERRLEEYVVDWLPGYGRAVPVRLGNAASKQFQLDVYGEVMDTLHLARTVGLDPEPAAWRVQVAILQFLESNWQQPDDGIWEMRGPQRHYTYSKVMAWVAFDRAVKDVEAFELDGPVERWRQVRDAIHAQVCSEGYDAQRNTFVQFYGAPHLDASLLLIPQVGFLPSDDPRVLGTIEAIKRDLVVDGLVLRYKTDADIDALPSGEGAFLPCSYWLAGSLALIGRREEAEALFERLLGLSNDVGLLAEEYDTRGRCMLGNFPQALTHTALINTAYLLSIPEEQAKRASEAGERPAAVLQTS</sequence>
<keyword evidence="5" id="KW-0378">Hydrolase</keyword>
<dbReference type="EC" id="3.2.1.28" evidence="3"/>
<comment type="pathway">
    <text evidence="11">Glycan degradation; trehalose degradation; D-glucose from alpha,alpha-trehalose: step 1/1.</text>
</comment>